<dbReference type="EMBL" id="JAHSPG010000016">
    <property type="protein sequence ID" value="MBV4359689.1"/>
    <property type="molecule type" value="Genomic_DNA"/>
</dbReference>
<keyword evidence="3" id="KW-0804">Transcription</keyword>
<dbReference type="GO" id="GO:0043565">
    <property type="term" value="F:sequence-specific DNA binding"/>
    <property type="evidence" value="ECO:0007669"/>
    <property type="project" value="InterPro"/>
</dbReference>
<keyword evidence="1" id="KW-0805">Transcription regulation</keyword>
<dbReference type="PROSITE" id="PS01124">
    <property type="entry name" value="HTH_ARAC_FAMILY_2"/>
    <property type="match status" value="1"/>
</dbReference>
<accession>A0A9E2W654</accession>
<evidence type="ECO:0000256" key="2">
    <source>
        <dbReference type="ARBA" id="ARBA00023125"/>
    </source>
</evidence>
<dbReference type="CDD" id="cd06976">
    <property type="entry name" value="cupin_MtlR-like_N"/>
    <property type="match status" value="1"/>
</dbReference>
<evidence type="ECO:0000256" key="1">
    <source>
        <dbReference type="ARBA" id="ARBA00023015"/>
    </source>
</evidence>
<sequence length="289" mass="33278">MKAIECRLPQEIDKSFIVFQERGTYFPYPWHYHPEYELVLITKSTGRRMVGDHIGYFDEEDLVFMGPALPHVWVSDEKYASGNGETEAEAIVIQFVEGFLGDFFLNIPELEPLKKMLQRSKRGMAINGKARDQINSLMKKMLHQNGLQRLSSLFAIFDILSSCREYELLANPNYEQQVQAANCSDRFSKITDHIMRNFSSDIALHEIAAVGNMSITAFCNFFKQHHKMTFTEYLNVVRVGHACKLLGEKDNNVVSIAYDCGYNSLANFNRQFKKIKNMTPSEYRKTLAI</sequence>
<dbReference type="PANTHER" id="PTHR43280">
    <property type="entry name" value="ARAC-FAMILY TRANSCRIPTIONAL REGULATOR"/>
    <property type="match status" value="1"/>
</dbReference>
<keyword evidence="2" id="KW-0238">DNA-binding</keyword>
<dbReference type="AlphaFoldDB" id="A0A9E2W654"/>
<protein>
    <submittedName>
        <fullName evidence="5">AraC family transcriptional regulator</fullName>
    </submittedName>
</protein>
<dbReference type="Pfam" id="PF12833">
    <property type="entry name" value="HTH_18"/>
    <property type="match status" value="1"/>
</dbReference>
<evidence type="ECO:0000313" key="6">
    <source>
        <dbReference type="Proteomes" id="UP000812270"/>
    </source>
</evidence>
<dbReference type="GO" id="GO:0003700">
    <property type="term" value="F:DNA-binding transcription factor activity"/>
    <property type="evidence" value="ECO:0007669"/>
    <property type="project" value="InterPro"/>
</dbReference>
<dbReference type="PANTHER" id="PTHR43280:SF27">
    <property type="entry name" value="TRANSCRIPTIONAL REGULATOR MTLR"/>
    <property type="match status" value="1"/>
</dbReference>
<name>A0A9E2W654_9BACT</name>
<dbReference type="SMART" id="SM00342">
    <property type="entry name" value="HTH_ARAC"/>
    <property type="match status" value="1"/>
</dbReference>
<dbReference type="RefSeq" id="WP_217793957.1">
    <property type="nucleotide sequence ID" value="NZ_JAHSPG010000016.1"/>
</dbReference>
<dbReference type="InterPro" id="IPR018062">
    <property type="entry name" value="HTH_AraC-typ_CS"/>
</dbReference>
<feature type="domain" description="HTH araC/xylS-type" evidence="4">
    <location>
        <begin position="188"/>
        <end position="286"/>
    </location>
</feature>
<dbReference type="InterPro" id="IPR018060">
    <property type="entry name" value="HTH_AraC"/>
</dbReference>
<gene>
    <name evidence="5" type="ORF">KTO63_21145</name>
</gene>
<evidence type="ECO:0000259" key="4">
    <source>
        <dbReference type="PROSITE" id="PS01124"/>
    </source>
</evidence>
<dbReference type="PROSITE" id="PS00041">
    <property type="entry name" value="HTH_ARAC_FAMILY_1"/>
    <property type="match status" value="1"/>
</dbReference>
<organism evidence="5 6">
    <name type="scientific">Pinibacter aurantiacus</name>
    <dbReference type="NCBI Taxonomy" id="2851599"/>
    <lineage>
        <taxon>Bacteria</taxon>
        <taxon>Pseudomonadati</taxon>
        <taxon>Bacteroidota</taxon>
        <taxon>Chitinophagia</taxon>
        <taxon>Chitinophagales</taxon>
        <taxon>Chitinophagaceae</taxon>
        <taxon>Pinibacter</taxon>
    </lineage>
</organism>
<reference evidence="5" key="1">
    <citation type="submission" date="2021-06" db="EMBL/GenBank/DDBJ databases">
        <authorList>
            <person name="Huq M.A."/>
        </authorList>
    </citation>
    <scope>NUCLEOTIDE SEQUENCE</scope>
    <source>
        <strain evidence="5">MAH-26</strain>
    </source>
</reference>
<evidence type="ECO:0000313" key="5">
    <source>
        <dbReference type="EMBL" id="MBV4359689.1"/>
    </source>
</evidence>
<evidence type="ECO:0000256" key="3">
    <source>
        <dbReference type="ARBA" id="ARBA00023163"/>
    </source>
</evidence>
<comment type="caution">
    <text evidence="5">The sequence shown here is derived from an EMBL/GenBank/DDBJ whole genome shotgun (WGS) entry which is preliminary data.</text>
</comment>
<proteinExistence type="predicted"/>
<dbReference type="Proteomes" id="UP000812270">
    <property type="component" value="Unassembled WGS sequence"/>
</dbReference>
<keyword evidence="6" id="KW-1185">Reference proteome</keyword>